<gene>
    <name evidence="2" type="ORF">JK629_03570</name>
</gene>
<proteinExistence type="predicted"/>
<feature type="domain" description="DUF4301" evidence="1">
    <location>
        <begin position="3"/>
        <end position="506"/>
    </location>
</feature>
<sequence>MFTEKNIQQIKNHGLSEAKVARQLEIFKKGIPFANVVEPASADNGIAVFSETEQNHFVALFEAEKDRLDLLKFVPASGAATRMFKFLHQFLENYDFENEDIDAFLQKEENRNLKIFFESIEKFPFSSLVKEKLEAKFPDFKNFEKGKRFYFFVKEMLKETGLNFSNTPKGLVPFHDYGENYVTAFDEQLYEAAFYASANGIANLHFTVSEEHEEKFKKRYEEIQETVENKTGVRFNISYSFQKKETDTVAATTENKAFLDENGDLVFRPSGHGALLENLNEVDADIVFIKNIDNVVSQNYVETIAFQKKVLAGKMLSLQQKIFGFVEKLHAANPSEEVLKNASEFISKELFIKNTPIYKEEILKILKRPIRVCGVVENTGAPGGGPFLIKDKNGNLSYQIVEMSQIDKNNTQQKVLVEKATHFNPVDLVCGLRNYKGKKYDLLKFSDPDTGFISHKSYYGKPIKALELPGLWNGAMANWNTVFVEVPLITFNPVKTVNDLLNKEHQPQ</sequence>
<organism evidence="2 3">
    <name type="scientific">Aequorivita iocasae</name>
    <dbReference type="NCBI Taxonomy" id="2803865"/>
    <lineage>
        <taxon>Bacteria</taxon>
        <taxon>Pseudomonadati</taxon>
        <taxon>Bacteroidota</taxon>
        <taxon>Flavobacteriia</taxon>
        <taxon>Flavobacteriales</taxon>
        <taxon>Flavobacteriaceae</taxon>
        <taxon>Aequorivita</taxon>
    </lineage>
</organism>
<dbReference type="Proteomes" id="UP000629420">
    <property type="component" value="Chromosome"/>
</dbReference>
<accession>A0ABX7DUV7</accession>
<dbReference type="InterPro" id="IPR029044">
    <property type="entry name" value="Nucleotide-diphossugar_trans"/>
</dbReference>
<dbReference type="InterPro" id="IPR025393">
    <property type="entry name" value="DUF4301"/>
</dbReference>
<keyword evidence="3" id="KW-1185">Reference proteome</keyword>
<protein>
    <submittedName>
        <fullName evidence="2">DUF4301 family protein</fullName>
    </submittedName>
</protein>
<name>A0ABX7DUV7_9FLAO</name>
<reference evidence="2 3" key="1">
    <citation type="submission" date="2021-01" db="EMBL/GenBank/DDBJ databases">
        <title>Aequorivita sp. strain KX20305, a bacterium isolated from the sediment collected at a cold seep field in South China Sea.</title>
        <authorList>
            <person name="Zhang H."/>
            <person name="Li C."/>
        </authorList>
    </citation>
    <scope>NUCLEOTIDE SEQUENCE [LARGE SCALE GENOMIC DNA]</scope>
    <source>
        <strain evidence="2 3">KX20305</strain>
    </source>
</reference>
<evidence type="ECO:0000259" key="1">
    <source>
        <dbReference type="Pfam" id="PF14134"/>
    </source>
</evidence>
<dbReference type="RefSeq" id="WP_202337263.1">
    <property type="nucleotide sequence ID" value="NZ_CP068439.1"/>
</dbReference>
<evidence type="ECO:0000313" key="2">
    <source>
        <dbReference type="EMBL" id="QQX77363.1"/>
    </source>
</evidence>
<dbReference type="EMBL" id="CP068439">
    <property type="protein sequence ID" value="QQX77363.1"/>
    <property type="molecule type" value="Genomic_DNA"/>
</dbReference>
<evidence type="ECO:0000313" key="3">
    <source>
        <dbReference type="Proteomes" id="UP000629420"/>
    </source>
</evidence>
<dbReference type="SUPFAM" id="SSF53448">
    <property type="entry name" value="Nucleotide-diphospho-sugar transferases"/>
    <property type="match status" value="1"/>
</dbReference>
<dbReference type="Gene3D" id="3.90.550.10">
    <property type="entry name" value="Spore Coat Polysaccharide Biosynthesis Protein SpsA, Chain A"/>
    <property type="match status" value="1"/>
</dbReference>
<dbReference type="Pfam" id="PF14134">
    <property type="entry name" value="DUF4301"/>
    <property type="match status" value="1"/>
</dbReference>